<dbReference type="GO" id="GO:0009089">
    <property type="term" value="P:lysine biosynthetic process via diaminopimelate"/>
    <property type="evidence" value="ECO:0007669"/>
    <property type="project" value="UniProtKB-UniRule"/>
</dbReference>
<dbReference type="AlphaFoldDB" id="A0A662ZHY9"/>
<organism evidence="8 9">
    <name type="scientific">Ruminobacter amylophilus</name>
    <dbReference type="NCBI Taxonomy" id="867"/>
    <lineage>
        <taxon>Bacteria</taxon>
        <taxon>Pseudomonadati</taxon>
        <taxon>Pseudomonadota</taxon>
        <taxon>Gammaproteobacteria</taxon>
        <taxon>Aeromonadales</taxon>
        <taxon>Succinivibrionaceae</taxon>
        <taxon>Ruminobacter</taxon>
    </lineage>
</organism>
<dbReference type="SUPFAM" id="SSF54506">
    <property type="entry name" value="Diaminopimelate epimerase-like"/>
    <property type="match status" value="1"/>
</dbReference>
<dbReference type="Proteomes" id="UP000243745">
    <property type="component" value="Unassembled WGS sequence"/>
</dbReference>
<dbReference type="HAMAP" id="MF_00197">
    <property type="entry name" value="DAP_epimerase"/>
    <property type="match status" value="1"/>
</dbReference>
<keyword evidence="2 6" id="KW-0963">Cytoplasm</keyword>
<name>A0A662ZHY9_9GAMM</name>
<comment type="similarity">
    <text evidence="1 6">Belongs to the diaminopimelate epimerase family.</text>
</comment>
<dbReference type="GO" id="GO:0005829">
    <property type="term" value="C:cytosol"/>
    <property type="evidence" value="ECO:0007669"/>
    <property type="project" value="TreeGrafter"/>
</dbReference>
<feature type="binding site" evidence="6">
    <location>
        <position position="192"/>
    </location>
    <ligand>
        <name>substrate</name>
    </ligand>
</feature>
<dbReference type="RefSeq" id="WP_093142459.1">
    <property type="nucleotide sequence ID" value="NZ_FOXF01000027.1"/>
</dbReference>
<dbReference type="UniPathway" id="UPA00034">
    <property type="reaction ID" value="UER00025"/>
</dbReference>
<accession>A0A662ZHY9</accession>
<feature type="site" description="Could be important to modulate the pK values of the two catalytic cysteine residues" evidence="6">
    <location>
        <position position="161"/>
    </location>
</feature>
<reference evidence="8 9" key="1">
    <citation type="submission" date="2016-10" db="EMBL/GenBank/DDBJ databases">
        <authorList>
            <person name="Varghese N."/>
            <person name="Submissions S."/>
        </authorList>
    </citation>
    <scope>NUCLEOTIDE SEQUENCE [LARGE SCALE GENOMIC DNA]</scope>
    <source>
        <strain evidence="8 9">DSM 1361</strain>
    </source>
</reference>
<dbReference type="EC" id="5.1.1.7" evidence="6 7"/>
<dbReference type="Pfam" id="PF01678">
    <property type="entry name" value="DAP_epimerase"/>
    <property type="match status" value="2"/>
</dbReference>
<evidence type="ECO:0000256" key="6">
    <source>
        <dbReference type="HAMAP-Rule" id="MF_00197"/>
    </source>
</evidence>
<comment type="catalytic activity">
    <reaction evidence="6">
        <text>(2S,6S)-2,6-diaminopimelate = meso-2,6-diaminopimelate</text>
        <dbReference type="Rhea" id="RHEA:15393"/>
        <dbReference type="ChEBI" id="CHEBI:57609"/>
        <dbReference type="ChEBI" id="CHEBI:57791"/>
        <dbReference type="EC" id="5.1.1.7"/>
    </reaction>
</comment>
<evidence type="ECO:0000256" key="7">
    <source>
        <dbReference type="NCBIfam" id="TIGR00652"/>
    </source>
</evidence>
<comment type="function">
    <text evidence="6">Catalyzes the stereoinversion of LL-2,6-diaminopimelate (L,L-DAP) to meso-diaminopimelate (meso-DAP), a precursor of L-lysine and an essential component of the bacterial peptidoglycan.</text>
</comment>
<evidence type="ECO:0000313" key="8">
    <source>
        <dbReference type="EMBL" id="SFP47672.1"/>
    </source>
</evidence>
<feature type="binding site" evidence="6">
    <location>
        <begin position="210"/>
        <end position="211"/>
    </location>
    <ligand>
        <name>substrate</name>
    </ligand>
</feature>
<dbReference type="NCBIfam" id="TIGR00652">
    <property type="entry name" value="DapF"/>
    <property type="match status" value="1"/>
</dbReference>
<keyword evidence="5 6" id="KW-0413">Isomerase</keyword>
<feature type="active site" description="Proton acceptor" evidence="6">
    <location>
        <position position="219"/>
    </location>
</feature>
<dbReference type="EMBL" id="FOXF01000027">
    <property type="protein sequence ID" value="SFP47672.1"/>
    <property type="molecule type" value="Genomic_DNA"/>
</dbReference>
<feature type="binding site" evidence="6">
    <location>
        <begin position="220"/>
        <end position="221"/>
    </location>
    <ligand>
        <name>substrate</name>
    </ligand>
</feature>
<evidence type="ECO:0000256" key="1">
    <source>
        <dbReference type="ARBA" id="ARBA00010219"/>
    </source>
</evidence>
<feature type="binding site" evidence="6">
    <location>
        <position position="66"/>
    </location>
    <ligand>
        <name>substrate</name>
    </ligand>
</feature>
<evidence type="ECO:0000313" key="9">
    <source>
        <dbReference type="Proteomes" id="UP000243745"/>
    </source>
</evidence>
<sequence length="276" mass="30443">MLINFSKMHGCGTDFMVIDAVTQKFFMSENKIKSLADRRFGVGFDHLLVVEPPYDPEMDFHYRIYNSDGTEIQMGGNGARCLAMFVTQKRLINHRDIHVSTLGGKLVLTMLNDNQVLVNMGNPVFEPAKIPFRAQNRTKTYLLQVDSSHILCGVVFTGNPHCILTVDDINTADVLGLGEKISVHERFPEKANVGFMQVINVHKIKLRVYERGIGENLSCGTGACAAVAVGIEQGVLKSPVTVISDGGELTIEWQGEGYPVMMKGSATLVYDGVIEF</sequence>
<protein>
    <recommendedName>
        <fullName evidence="6 7">Diaminopimelate epimerase</fullName>
        <shortName evidence="6">DAP epimerase</shortName>
        <ecNumber evidence="6 7">5.1.1.7</ecNumber>
    </recommendedName>
    <alternativeName>
        <fullName evidence="6">PLP-independent amino acid racemase</fullName>
    </alternativeName>
</protein>
<dbReference type="OrthoDB" id="9805408at2"/>
<keyword evidence="4 6" id="KW-0457">Lysine biosynthesis</keyword>
<feature type="binding site" evidence="6">
    <location>
        <position position="159"/>
    </location>
    <ligand>
        <name>substrate</name>
    </ligand>
</feature>
<keyword evidence="9" id="KW-1185">Reference proteome</keyword>
<comment type="pathway">
    <text evidence="6">Amino-acid biosynthesis; L-lysine biosynthesis via DAP pathway; DL-2,6-diaminopimelate from LL-2,6-diaminopimelate: step 1/1.</text>
</comment>
<dbReference type="PANTHER" id="PTHR31689">
    <property type="entry name" value="DIAMINOPIMELATE EPIMERASE, CHLOROPLASTIC"/>
    <property type="match status" value="1"/>
</dbReference>
<dbReference type="InterPro" id="IPR001653">
    <property type="entry name" value="DAP_epimerase_DapF"/>
</dbReference>
<evidence type="ECO:0000256" key="5">
    <source>
        <dbReference type="ARBA" id="ARBA00023235"/>
    </source>
</evidence>
<dbReference type="FunFam" id="3.10.310.10:FF:000001">
    <property type="entry name" value="Diaminopimelate epimerase"/>
    <property type="match status" value="1"/>
</dbReference>
<evidence type="ECO:0000256" key="3">
    <source>
        <dbReference type="ARBA" id="ARBA00022605"/>
    </source>
</evidence>
<feature type="site" description="Important for dimerization" evidence="6">
    <location>
        <position position="270"/>
    </location>
</feature>
<feature type="site" description="Could be important to modulate the pK values of the two catalytic cysteine residues" evidence="6">
    <location>
        <position position="210"/>
    </location>
</feature>
<evidence type="ECO:0000256" key="4">
    <source>
        <dbReference type="ARBA" id="ARBA00023154"/>
    </source>
</evidence>
<comment type="subcellular location">
    <subcellularLocation>
        <location evidence="6">Cytoplasm</location>
    </subcellularLocation>
</comment>
<feature type="binding site" evidence="6">
    <location>
        <begin position="76"/>
        <end position="77"/>
    </location>
    <ligand>
        <name>substrate</name>
    </ligand>
</feature>
<comment type="caution">
    <text evidence="6">Lacks conserved residue(s) required for the propagation of feature annotation.</text>
</comment>
<evidence type="ECO:0000256" key="2">
    <source>
        <dbReference type="ARBA" id="ARBA00022490"/>
    </source>
</evidence>
<proteinExistence type="inferred from homology"/>
<dbReference type="GO" id="GO:0008837">
    <property type="term" value="F:diaminopimelate epimerase activity"/>
    <property type="evidence" value="ECO:0007669"/>
    <property type="project" value="UniProtKB-UniRule"/>
</dbReference>
<dbReference type="PANTHER" id="PTHR31689:SF0">
    <property type="entry name" value="DIAMINOPIMELATE EPIMERASE"/>
    <property type="match status" value="1"/>
</dbReference>
<gene>
    <name evidence="6" type="primary">dapF</name>
    <name evidence="8" type="ORF">SAMN02910344_01489</name>
</gene>
<dbReference type="Gene3D" id="3.10.310.10">
    <property type="entry name" value="Diaminopimelate Epimerase, Chain A, domain 1"/>
    <property type="match status" value="2"/>
</dbReference>
<keyword evidence="3 6" id="KW-0028">Amino-acid biosynthesis</keyword>
<comment type="subunit">
    <text evidence="6">Homodimer.</text>
</comment>